<dbReference type="HOGENOM" id="CLU_2636072_0_0_6"/>
<gene>
    <name evidence="1" type="ordered locus">swp_3230</name>
</gene>
<dbReference type="KEGG" id="swp:swp_3230"/>
<reference evidence="1 2" key="1">
    <citation type="journal article" date="2008" name="PLoS ONE">
        <title>Environmental adaptation: genomic analysis of the piezotolerant and psychrotolerant deep-sea iron reducing bacterium Shewanella piezotolerans WP3.</title>
        <authorList>
            <person name="Wang F."/>
            <person name="Wang J."/>
            <person name="Jian H."/>
            <person name="Zhang B."/>
            <person name="Li S."/>
            <person name="Wang F."/>
            <person name="Zeng X."/>
            <person name="Gao L."/>
            <person name="Bartlett D.H."/>
            <person name="Yu J."/>
            <person name="Hu S."/>
            <person name="Xiao X."/>
        </authorList>
    </citation>
    <scope>NUCLEOTIDE SEQUENCE [LARGE SCALE GENOMIC DNA]</scope>
    <source>
        <strain evidence="2">WP3 / JCM 13877</strain>
    </source>
</reference>
<name>B8CRC8_SHEPW</name>
<dbReference type="Pfam" id="PF13384">
    <property type="entry name" value="HTH_23"/>
    <property type="match status" value="1"/>
</dbReference>
<evidence type="ECO:0000313" key="2">
    <source>
        <dbReference type="Proteomes" id="UP000000753"/>
    </source>
</evidence>
<dbReference type="Proteomes" id="UP000000753">
    <property type="component" value="Chromosome"/>
</dbReference>
<dbReference type="SUPFAM" id="SSF46689">
    <property type="entry name" value="Homeodomain-like"/>
    <property type="match status" value="1"/>
</dbReference>
<accession>B8CRC8</accession>
<proteinExistence type="predicted"/>
<evidence type="ECO:0008006" key="3">
    <source>
        <dbReference type="Google" id="ProtNLM"/>
    </source>
</evidence>
<organism evidence="1 2">
    <name type="scientific">Shewanella piezotolerans (strain WP3 / JCM 13877)</name>
    <dbReference type="NCBI Taxonomy" id="225849"/>
    <lineage>
        <taxon>Bacteria</taxon>
        <taxon>Pseudomonadati</taxon>
        <taxon>Pseudomonadota</taxon>
        <taxon>Gammaproteobacteria</taxon>
        <taxon>Alteromonadales</taxon>
        <taxon>Shewanellaceae</taxon>
        <taxon>Shewanella</taxon>
    </lineage>
</organism>
<keyword evidence="2" id="KW-1185">Reference proteome</keyword>
<protein>
    <recommendedName>
        <fullName evidence="3">Resolvase HTH domain-containing protein</fullName>
    </recommendedName>
</protein>
<evidence type="ECO:0000313" key="1">
    <source>
        <dbReference type="EMBL" id="ACJ29936.1"/>
    </source>
</evidence>
<dbReference type="EMBL" id="CP000472">
    <property type="protein sequence ID" value="ACJ29936.1"/>
    <property type="molecule type" value="Genomic_DNA"/>
</dbReference>
<sequence>MIRQMSLMLSVRGSIPGGKVMLEKARQVISDEVKAEVVRLTHEGYSKASIARHFNIHVNSVYRFVHASNLVEVGHVE</sequence>
<dbReference type="Gene3D" id="1.10.10.60">
    <property type="entry name" value="Homeodomain-like"/>
    <property type="match status" value="1"/>
</dbReference>
<dbReference type="AlphaFoldDB" id="B8CRC8"/>
<dbReference type="InterPro" id="IPR009057">
    <property type="entry name" value="Homeodomain-like_sf"/>
</dbReference>